<gene>
    <name evidence="1" type="ORF">WQ57_02565</name>
</gene>
<protein>
    <recommendedName>
        <fullName evidence="3">YlqD protein</fullName>
    </recommendedName>
</protein>
<sequence length="130" mass="15378">MKVLQTVVVKQVLTETSKERLLNKYGTKKQQLQKESEQLKFEWKKQEKSKKLPPEILKRQFENEIRLRGEKIKLLEFHIEQLHILPLGSELKESELQALVEINEGDLWDDFLAEKTVVVKDGVVVEIRER</sequence>
<dbReference type="PATRIC" id="fig|1408103.3.peg.582"/>
<reference evidence="1 2" key="1">
    <citation type="submission" date="2015-04" db="EMBL/GenBank/DDBJ databases">
        <title>Taxonomic description and genome sequence of Bacillus campisalis sp. nov., a novel member of the genus Bacillus isolated from solar saltern.</title>
        <authorList>
            <person name="Mathan Kumar R."/>
            <person name="Kaur G."/>
            <person name="Kumar A."/>
            <person name="Singh N.K."/>
            <person name="Kaur N."/>
            <person name="Kumar N."/>
            <person name="Mayilraj S."/>
        </authorList>
    </citation>
    <scope>NUCLEOTIDE SEQUENCE [LARGE SCALE GENOMIC DNA]</scope>
    <source>
        <strain evidence="1 2">SA2-6</strain>
    </source>
</reference>
<dbReference type="EMBL" id="LAYY01000002">
    <property type="protein sequence ID" value="KKK39590.1"/>
    <property type="molecule type" value="Genomic_DNA"/>
</dbReference>
<dbReference type="Gene3D" id="6.10.140.1110">
    <property type="match status" value="1"/>
</dbReference>
<dbReference type="RefSeq" id="WP_046522162.1">
    <property type="nucleotide sequence ID" value="NZ_LAYY01000002.1"/>
</dbReference>
<evidence type="ECO:0000313" key="1">
    <source>
        <dbReference type="EMBL" id="KKK39590.1"/>
    </source>
</evidence>
<comment type="caution">
    <text evidence="1">The sequence shown here is derived from an EMBL/GenBank/DDBJ whole genome shotgun (WGS) entry which is preliminary data.</text>
</comment>
<dbReference type="Proteomes" id="UP000034166">
    <property type="component" value="Unassembled WGS sequence"/>
</dbReference>
<dbReference type="AlphaFoldDB" id="A0A0M2T458"/>
<dbReference type="InterPro" id="IPR021297">
    <property type="entry name" value="YlqD"/>
</dbReference>
<dbReference type="OrthoDB" id="2375961at2"/>
<evidence type="ECO:0008006" key="3">
    <source>
        <dbReference type="Google" id="ProtNLM"/>
    </source>
</evidence>
<organism evidence="1 2">
    <name type="scientific">Mesobacillus campisalis</name>
    <dbReference type="NCBI Taxonomy" id="1408103"/>
    <lineage>
        <taxon>Bacteria</taxon>
        <taxon>Bacillati</taxon>
        <taxon>Bacillota</taxon>
        <taxon>Bacilli</taxon>
        <taxon>Bacillales</taxon>
        <taxon>Bacillaceae</taxon>
        <taxon>Mesobacillus</taxon>
    </lineage>
</organism>
<name>A0A0M2T458_9BACI</name>
<proteinExistence type="predicted"/>
<keyword evidence="2" id="KW-1185">Reference proteome</keyword>
<dbReference type="Pfam" id="PF11068">
    <property type="entry name" value="YlqD"/>
    <property type="match status" value="1"/>
</dbReference>
<accession>A0A0M2T458</accession>
<evidence type="ECO:0000313" key="2">
    <source>
        <dbReference type="Proteomes" id="UP000034166"/>
    </source>
</evidence>